<dbReference type="InterPro" id="IPR004864">
    <property type="entry name" value="LEA_2"/>
</dbReference>
<keyword evidence="4 5" id="KW-0472">Membrane</keyword>
<sequence length="193" mass="22025">MAVPHKFFRAYSITAICFKMPPRASAHHLRLITAIIIMAVVVLIVIVGLAILFIWLVIKPKKLMYSIEEGSINFYNLTQGHLDSTFGLVVAAYNPNCRASVYYDSMEVMVSYGGLTVAFQVVQPFFQRHRNLTRLMVKPTARQVALPEKTARDMRLERTTGMVDVDVLVKGRIRLKVGVWKSWHYKLRVFALP</sequence>
<dbReference type="Proteomes" id="UP001279734">
    <property type="component" value="Unassembled WGS sequence"/>
</dbReference>
<feature type="transmembrane region" description="Helical" evidence="5">
    <location>
        <begin position="31"/>
        <end position="58"/>
    </location>
</feature>
<dbReference type="PANTHER" id="PTHR31234:SF39">
    <property type="entry name" value="HARPIN-INDUCED PROTEIN 1 CONTAINING PROTEIN, EXPRESSED"/>
    <property type="match status" value="1"/>
</dbReference>
<keyword evidence="2 5" id="KW-0812">Transmembrane</keyword>
<evidence type="ECO:0000313" key="7">
    <source>
        <dbReference type="EMBL" id="GMH11108.1"/>
    </source>
</evidence>
<dbReference type="InterPro" id="IPR044839">
    <property type="entry name" value="NDR1-like"/>
</dbReference>
<evidence type="ECO:0000259" key="6">
    <source>
        <dbReference type="Pfam" id="PF03168"/>
    </source>
</evidence>
<comment type="subcellular location">
    <subcellularLocation>
        <location evidence="1">Membrane</location>
        <topology evidence="1">Single-pass membrane protein</topology>
    </subcellularLocation>
</comment>
<protein>
    <recommendedName>
        <fullName evidence="6">Late embryogenesis abundant protein LEA-2 subgroup domain-containing protein</fullName>
    </recommendedName>
</protein>
<dbReference type="AlphaFoldDB" id="A0AAD3SGW3"/>
<evidence type="ECO:0000256" key="2">
    <source>
        <dbReference type="ARBA" id="ARBA00022692"/>
    </source>
</evidence>
<keyword evidence="8" id="KW-1185">Reference proteome</keyword>
<dbReference type="PANTHER" id="PTHR31234">
    <property type="entry name" value="LATE EMBRYOGENESIS ABUNDANT (LEA) HYDROXYPROLINE-RICH GLYCOPROTEIN FAMILY"/>
    <property type="match status" value="1"/>
</dbReference>
<feature type="domain" description="Late embryogenesis abundant protein LEA-2 subgroup" evidence="6">
    <location>
        <begin position="90"/>
        <end position="188"/>
    </location>
</feature>
<keyword evidence="3 5" id="KW-1133">Transmembrane helix</keyword>
<evidence type="ECO:0000256" key="3">
    <source>
        <dbReference type="ARBA" id="ARBA00022989"/>
    </source>
</evidence>
<comment type="caution">
    <text evidence="7">The sequence shown here is derived from an EMBL/GenBank/DDBJ whole genome shotgun (WGS) entry which is preliminary data.</text>
</comment>
<dbReference type="GO" id="GO:0098542">
    <property type="term" value="P:defense response to other organism"/>
    <property type="evidence" value="ECO:0007669"/>
    <property type="project" value="InterPro"/>
</dbReference>
<proteinExistence type="predicted"/>
<evidence type="ECO:0000313" key="8">
    <source>
        <dbReference type="Proteomes" id="UP001279734"/>
    </source>
</evidence>
<dbReference type="EMBL" id="BSYO01000010">
    <property type="protein sequence ID" value="GMH11108.1"/>
    <property type="molecule type" value="Genomic_DNA"/>
</dbReference>
<evidence type="ECO:0000256" key="4">
    <source>
        <dbReference type="ARBA" id="ARBA00023136"/>
    </source>
</evidence>
<accession>A0AAD3SGW3</accession>
<name>A0AAD3SGW3_NEPGR</name>
<reference evidence="7" key="1">
    <citation type="submission" date="2023-05" db="EMBL/GenBank/DDBJ databases">
        <title>Nepenthes gracilis genome sequencing.</title>
        <authorList>
            <person name="Fukushima K."/>
        </authorList>
    </citation>
    <scope>NUCLEOTIDE SEQUENCE</scope>
    <source>
        <strain evidence="7">SING2019-196</strain>
    </source>
</reference>
<gene>
    <name evidence="7" type="ORF">Nepgr_012949</name>
</gene>
<organism evidence="7 8">
    <name type="scientific">Nepenthes gracilis</name>
    <name type="common">Slender pitcher plant</name>
    <dbReference type="NCBI Taxonomy" id="150966"/>
    <lineage>
        <taxon>Eukaryota</taxon>
        <taxon>Viridiplantae</taxon>
        <taxon>Streptophyta</taxon>
        <taxon>Embryophyta</taxon>
        <taxon>Tracheophyta</taxon>
        <taxon>Spermatophyta</taxon>
        <taxon>Magnoliopsida</taxon>
        <taxon>eudicotyledons</taxon>
        <taxon>Gunneridae</taxon>
        <taxon>Pentapetalae</taxon>
        <taxon>Caryophyllales</taxon>
        <taxon>Nepenthaceae</taxon>
        <taxon>Nepenthes</taxon>
    </lineage>
</organism>
<evidence type="ECO:0000256" key="1">
    <source>
        <dbReference type="ARBA" id="ARBA00004167"/>
    </source>
</evidence>
<evidence type="ECO:0000256" key="5">
    <source>
        <dbReference type="SAM" id="Phobius"/>
    </source>
</evidence>
<dbReference type="GO" id="GO:0005886">
    <property type="term" value="C:plasma membrane"/>
    <property type="evidence" value="ECO:0007669"/>
    <property type="project" value="TreeGrafter"/>
</dbReference>
<dbReference type="Pfam" id="PF03168">
    <property type="entry name" value="LEA_2"/>
    <property type="match status" value="1"/>
</dbReference>